<evidence type="ECO:0000313" key="2">
    <source>
        <dbReference type="EMBL" id="SKA19197.1"/>
    </source>
</evidence>
<evidence type="ECO:0000256" key="1">
    <source>
        <dbReference type="SAM" id="MobiDB-lite"/>
    </source>
</evidence>
<dbReference type="Proteomes" id="UP000190449">
    <property type="component" value="Unassembled WGS sequence"/>
</dbReference>
<accession>A0A1T4RTH2</accession>
<gene>
    <name evidence="2" type="ORF">SAMN02745108_02835</name>
</gene>
<sequence>MAGKGESATGIKKQLLNAINTKRLPYLEAMESAGFYGRFIEKVSLEVDRANAAARHGAKPGEKVPVDSEGAGE</sequence>
<dbReference type="EMBL" id="FUWU01000087">
    <property type="protein sequence ID" value="SKA19197.1"/>
    <property type="molecule type" value="Genomic_DNA"/>
</dbReference>
<reference evidence="2 3" key="1">
    <citation type="submission" date="2017-02" db="EMBL/GenBank/DDBJ databases">
        <authorList>
            <person name="Peterson S.W."/>
        </authorList>
    </citation>
    <scope>NUCLEOTIDE SEQUENCE [LARGE SCALE GENOMIC DNA]</scope>
    <source>
        <strain evidence="2 3">ATCC 43854</strain>
    </source>
</reference>
<organism evidence="2 3">
    <name type="scientific">Fibrobacter intestinalis</name>
    <dbReference type="NCBI Taxonomy" id="28122"/>
    <lineage>
        <taxon>Bacteria</taxon>
        <taxon>Pseudomonadati</taxon>
        <taxon>Fibrobacterota</taxon>
        <taxon>Fibrobacteria</taxon>
        <taxon>Fibrobacterales</taxon>
        <taxon>Fibrobacteraceae</taxon>
        <taxon>Fibrobacter</taxon>
    </lineage>
</organism>
<evidence type="ECO:0000313" key="3">
    <source>
        <dbReference type="Proteomes" id="UP000190449"/>
    </source>
</evidence>
<proteinExistence type="predicted"/>
<name>A0A1T4RTH2_9BACT</name>
<dbReference type="AlphaFoldDB" id="A0A1T4RTH2"/>
<dbReference type="RefSeq" id="WP_078777475.1">
    <property type="nucleotide sequence ID" value="NZ_FUWU01000087.1"/>
</dbReference>
<feature type="region of interest" description="Disordered" evidence="1">
    <location>
        <begin position="51"/>
        <end position="73"/>
    </location>
</feature>
<protein>
    <submittedName>
        <fullName evidence="2">Uncharacterized protein</fullName>
    </submittedName>
</protein>